<feature type="transmembrane region" description="Helical" evidence="1">
    <location>
        <begin position="71"/>
        <end position="94"/>
    </location>
</feature>
<dbReference type="InterPro" id="IPR005330">
    <property type="entry name" value="MHYT_dom"/>
</dbReference>
<feature type="transmembrane region" description="Helical" evidence="1">
    <location>
        <begin position="39"/>
        <end position="65"/>
    </location>
</feature>
<feature type="transmembrane region" description="Helical" evidence="1">
    <location>
        <begin position="174"/>
        <end position="194"/>
    </location>
</feature>
<dbReference type="AlphaFoldDB" id="A0A7W9WVS3"/>
<evidence type="ECO:0000313" key="4">
    <source>
        <dbReference type="Proteomes" id="UP000571554"/>
    </source>
</evidence>
<proteinExistence type="predicted"/>
<gene>
    <name evidence="3" type="ORF">F4827_005586</name>
</gene>
<accession>A0A7W9WVS3</accession>
<feature type="transmembrane region" description="Helical" evidence="1">
    <location>
        <begin position="139"/>
        <end position="162"/>
    </location>
</feature>
<dbReference type="PANTHER" id="PTHR35152:SF1">
    <property type="entry name" value="DOMAIN SIGNALLING PROTEIN, PUTATIVE (AFU_ORTHOLOGUE AFUA_5G11310)-RELATED"/>
    <property type="match status" value="1"/>
</dbReference>
<keyword evidence="1" id="KW-0472">Membrane</keyword>
<dbReference type="RefSeq" id="WP_183729913.1">
    <property type="nucleotide sequence ID" value="NZ_JACHBW010000019.1"/>
</dbReference>
<feature type="domain" description="MHYT" evidence="2">
    <location>
        <begin position="5"/>
        <end position="198"/>
    </location>
</feature>
<keyword evidence="1" id="KW-0812">Transmembrane</keyword>
<dbReference type="Proteomes" id="UP000571554">
    <property type="component" value="Unassembled WGS sequence"/>
</dbReference>
<dbReference type="GO" id="GO:0016020">
    <property type="term" value="C:membrane"/>
    <property type="evidence" value="ECO:0007669"/>
    <property type="project" value="UniProtKB-UniRule"/>
</dbReference>
<dbReference type="EMBL" id="JACHBW010000019">
    <property type="protein sequence ID" value="MBB6105716.1"/>
    <property type="molecule type" value="Genomic_DNA"/>
</dbReference>
<feature type="transmembrane region" description="Helical" evidence="1">
    <location>
        <begin position="106"/>
        <end position="127"/>
    </location>
</feature>
<evidence type="ECO:0000259" key="2">
    <source>
        <dbReference type="PROSITE" id="PS50924"/>
    </source>
</evidence>
<evidence type="ECO:0000313" key="3">
    <source>
        <dbReference type="EMBL" id="MBB6105716.1"/>
    </source>
</evidence>
<keyword evidence="1" id="KW-1133">Transmembrane helix</keyword>
<comment type="caution">
    <text evidence="3">The sequence shown here is derived from an EMBL/GenBank/DDBJ whole genome shotgun (WGS) entry which is preliminary data.</text>
</comment>
<feature type="transmembrane region" description="Helical" evidence="1">
    <location>
        <begin position="214"/>
        <end position="236"/>
    </location>
</feature>
<reference evidence="3 4" key="1">
    <citation type="submission" date="2020-08" db="EMBL/GenBank/DDBJ databases">
        <title>Above-ground endophytic microbial communities from plants in different locations in the United States.</title>
        <authorList>
            <person name="Frank C."/>
        </authorList>
    </citation>
    <scope>NUCLEOTIDE SEQUENCE [LARGE SCALE GENOMIC DNA]</scope>
    <source>
        <strain evidence="3 4">WP4_2_2</strain>
    </source>
</reference>
<organism evidence="3 4">
    <name type="scientific">Paraburkholderia bannensis</name>
    <dbReference type="NCBI Taxonomy" id="765414"/>
    <lineage>
        <taxon>Bacteria</taxon>
        <taxon>Pseudomonadati</taxon>
        <taxon>Pseudomonadota</taxon>
        <taxon>Betaproteobacteria</taxon>
        <taxon>Burkholderiales</taxon>
        <taxon>Burkholderiaceae</taxon>
        <taxon>Paraburkholderia</taxon>
    </lineage>
</organism>
<evidence type="ECO:0000256" key="1">
    <source>
        <dbReference type="PROSITE-ProRule" id="PRU00244"/>
    </source>
</evidence>
<dbReference type="PROSITE" id="PS50924">
    <property type="entry name" value="MHYT"/>
    <property type="match status" value="1"/>
</dbReference>
<protein>
    <submittedName>
        <fullName evidence="3">NO-binding membrane sensor protein with MHYT domain</fullName>
    </submittedName>
</protein>
<feature type="transmembrane region" description="Helical" evidence="1">
    <location>
        <begin position="6"/>
        <end position="27"/>
    </location>
</feature>
<name>A0A7W9WVS3_9BURK</name>
<sequence>MTGYYDPSLVVLSCLLAIFASFTALDISDRLDVIGKRPLLPWIAFGGCIMGLGIWSMHFIAMLAFHLPIAVGYNIPVTLLSLLIAIVASAIGFLPLCRYELRWSQLAGAAVAMGLGVAGMHYLGMWAMDICPAIHYQTWLVVLSVIIAIIASGAALLLAFDLRRRSAMRRTRQISSAVVMGVAVCGMHYCGMAAAHFEAGSYSISDLRNMPVPWLAGIVVTFSLLIFAASIAIAMFDARSSAKARAMADAILDEHMSRRGATR</sequence>
<keyword evidence="4" id="KW-1185">Reference proteome</keyword>
<dbReference type="Pfam" id="PF03707">
    <property type="entry name" value="MHYT"/>
    <property type="match status" value="2"/>
</dbReference>
<dbReference type="PANTHER" id="PTHR35152">
    <property type="entry name" value="DOMAIN SIGNALLING PROTEIN, PUTATIVE (AFU_ORTHOLOGUE AFUA_5G11310)-RELATED"/>
    <property type="match status" value="1"/>
</dbReference>